<protein>
    <submittedName>
        <fullName evidence="1">Uncharacterized protein</fullName>
    </submittedName>
</protein>
<name>A0A1X9I3N2_STRSU</name>
<dbReference type="EMBL" id="KX077897">
    <property type="protein sequence ID" value="ANJ64616.1"/>
    <property type="molecule type" value="Genomic_DNA"/>
</dbReference>
<accession>A0A1X9I3N2</accession>
<sequence length="55" mass="6671">MRSVATTKQRVKILYFKHFFKHFVFIEKSDFDIKKVQKKYIDVNVCLDVDCVDKK</sequence>
<dbReference type="AlphaFoldDB" id="A0A1X9I3N2"/>
<proteinExistence type="predicted"/>
<dbReference type="EMBL" id="KX077898">
    <property type="protein sequence ID" value="ANJ64744.1"/>
    <property type="molecule type" value="Genomic_DNA"/>
</dbReference>
<reference evidence="1" key="1">
    <citation type="journal article" date="2016" name="Front. Cell. Infect. Microbiol.">
        <title>Evolution and Diversity of the Antimicrobial Resistance Associated Mobilome in Streptococcus suis: A Probable Mobile Genetic Elements Reservoir for Other Streptococci.</title>
        <authorList>
            <person name="Huang J."/>
            <person name="Ma J."/>
            <person name="Shang K."/>
            <person name="Hu X."/>
            <person name="Liang Y."/>
            <person name="Li D."/>
            <person name="Wu Z."/>
            <person name="Dai L."/>
            <person name="Chen L."/>
            <person name="Wang L."/>
        </authorList>
    </citation>
    <scope>NUCLEOTIDE SEQUENCE</scope>
    <source>
        <strain evidence="1">TZ080501</strain>
        <strain evidence="2">YY060816</strain>
    </source>
</reference>
<organism evidence="1">
    <name type="scientific">Streptococcus suis</name>
    <dbReference type="NCBI Taxonomy" id="1307"/>
    <lineage>
        <taxon>Bacteria</taxon>
        <taxon>Bacillati</taxon>
        <taxon>Bacillota</taxon>
        <taxon>Bacilli</taxon>
        <taxon>Lactobacillales</taxon>
        <taxon>Streptococcaceae</taxon>
        <taxon>Streptococcus</taxon>
    </lineage>
</organism>
<evidence type="ECO:0000313" key="1">
    <source>
        <dbReference type="EMBL" id="ANJ64616.1"/>
    </source>
</evidence>
<evidence type="ECO:0000313" key="2">
    <source>
        <dbReference type="EMBL" id="ANJ64744.1"/>
    </source>
</evidence>